<evidence type="ECO:0000313" key="3">
    <source>
        <dbReference type="Proteomes" id="UP000018958"/>
    </source>
</evidence>
<protein>
    <submittedName>
        <fullName evidence="2">Uncharacterized protein</fullName>
    </submittedName>
</protein>
<evidence type="ECO:0000256" key="1">
    <source>
        <dbReference type="SAM" id="MobiDB-lite"/>
    </source>
</evidence>
<name>W2WE33_PHYNI</name>
<dbReference type="EMBL" id="ANIX01003117">
    <property type="protein sequence ID" value="ETP08716.1"/>
    <property type="molecule type" value="Genomic_DNA"/>
</dbReference>
<reference evidence="2 3" key="1">
    <citation type="submission" date="2013-11" db="EMBL/GenBank/DDBJ databases">
        <title>The Genome Sequence of Phytophthora parasitica CJ01A1.</title>
        <authorList>
            <consortium name="The Broad Institute Genomics Platform"/>
            <person name="Russ C."/>
            <person name="Tyler B."/>
            <person name="Panabieres F."/>
            <person name="Shan W."/>
            <person name="Tripathy S."/>
            <person name="Grunwald N."/>
            <person name="Machado M."/>
            <person name="Johnson C.S."/>
            <person name="Walker B."/>
            <person name="Young S.K."/>
            <person name="Zeng Q."/>
            <person name="Gargeya S."/>
            <person name="Fitzgerald M."/>
            <person name="Haas B."/>
            <person name="Abouelleil A."/>
            <person name="Allen A.W."/>
            <person name="Alvarado L."/>
            <person name="Arachchi H.M."/>
            <person name="Berlin A.M."/>
            <person name="Chapman S.B."/>
            <person name="Gainer-Dewar J."/>
            <person name="Goldberg J."/>
            <person name="Griggs A."/>
            <person name="Gujja S."/>
            <person name="Hansen M."/>
            <person name="Howarth C."/>
            <person name="Imamovic A."/>
            <person name="Ireland A."/>
            <person name="Larimer J."/>
            <person name="McCowan C."/>
            <person name="Murphy C."/>
            <person name="Pearson M."/>
            <person name="Poon T.W."/>
            <person name="Priest M."/>
            <person name="Roberts A."/>
            <person name="Saif S."/>
            <person name="Shea T."/>
            <person name="Sisk P."/>
            <person name="Sykes S."/>
            <person name="Wortman J."/>
            <person name="Nusbaum C."/>
            <person name="Birren B."/>
        </authorList>
    </citation>
    <scope>NUCLEOTIDE SEQUENCE [LARGE SCALE GENOMIC DNA]</scope>
    <source>
        <strain evidence="2 3">CJ01A1</strain>
    </source>
</reference>
<feature type="region of interest" description="Disordered" evidence="1">
    <location>
        <begin position="143"/>
        <end position="177"/>
    </location>
</feature>
<feature type="region of interest" description="Disordered" evidence="1">
    <location>
        <begin position="59"/>
        <end position="109"/>
    </location>
</feature>
<dbReference type="OrthoDB" id="10640156at2759"/>
<comment type="caution">
    <text evidence="2">The sequence shown here is derived from an EMBL/GenBank/DDBJ whole genome shotgun (WGS) entry which is preliminary data.</text>
</comment>
<organism evidence="2 3">
    <name type="scientific">Phytophthora nicotianae CJ01A1</name>
    <dbReference type="NCBI Taxonomy" id="1317063"/>
    <lineage>
        <taxon>Eukaryota</taxon>
        <taxon>Sar</taxon>
        <taxon>Stramenopiles</taxon>
        <taxon>Oomycota</taxon>
        <taxon>Peronosporomycetes</taxon>
        <taxon>Peronosporales</taxon>
        <taxon>Peronosporaceae</taxon>
        <taxon>Phytophthora</taxon>
    </lineage>
</organism>
<proteinExistence type="predicted"/>
<accession>W2WE33</accession>
<dbReference type="Proteomes" id="UP000018958">
    <property type="component" value="Unassembled WGS sequence"/>
</dbReference>
<gene>
    <name evidence="2" type="ORF">F441_15356</name>
</gene>
<sequence>MLVAPATYTASSNWLGGGDLRAFRDILGKSTIENISSSLSGSRKEMVLLLREENEMKAEARADVDRRRLDEEATREEGYHAEKKETEERRSQDNLEREERALGDREDARARTQELAISLDTLTKSAWIDILEGVGVCVSHRHDHDGPARLPQSCKLESRRSVTRRNDEAPSYPEVHS</sequence>
<feature type="compositionally biased region" description="Basic and acidic residues" evidence="1">
    <location>
        <begin position="156"/>
        <end position="168"/>
    </location>
</feature>
<evidence type="ECO:0000313" key="2">
    <source>
        <dbReference type="EMBL" id="ETP08716.1"/>
    </source>
</evidence>
<dbReference type="AlphaFoldDB" id="W2WE33"/>